<dbReference type="GO" id="GO:0006351">
    <property type="term" value="P:DNA-templated transcription"/>
    <property type="evidence" value="ECO:0007669"/>
    <property type="project" value="InterPro"/>
</dbReference>
<dbReference type="GO" id="GO:0003677">
    <property type="term" value="F:DNA binding"/>
    <property type="evidence" value="ECO:0007669"/>
    <property type="project" value="InterPro"/>
</dbReference>
<evidence type="ECO:0000256" key="3">
    <source>
        <dbReference type="SAM" id="Coils"/>
    </source>
</evidence>
<dbReference type="GeneID" id="28894953"/>
<dbReference type="InterPro" id="IPR050987">
    <property type="entry name" value="AtrR-like"/>
</dbReference>
<feature type="region of interest" description="Disordered" evidence="4">
    <location>
        <begin position="117"/>
        <end position="138"/>
    </location>
</feature>
<dbReference type="OrthoDB" id="2110361at2759"/>
<feature type="compositionally biased region" description="Polar residues" evidence="4">
    <location>
        <begin position="12"/>
        <end position="23"/>
    </location>
</feature>
<dbReference type="EMBL" id="KV407456">
    <property type="protein sequence ID" value="KZF24099.1"/>
    <property type="molecule type" value="Genomic_DNA"/>
</dbReference>
<evidence type="ECO:0000256" key="4">
    <source>
        <dbReference type="SAM" id="MobiDB-lite"/>
    </source>
</evidence>
<evidence type="ECO:0000259" key="5">
    <source>
        <dbReference type="PROSITE" id="PS50048"/>
    </source>
</evidence>
<gene>
    <name evidence="6" type="ORF">L228DRAFT_209525</name>
</gene>
<dbReference type="InterPro" id="IPR001138">
    <property type="entry name" value="Zn2Cys6_DnaBD"/>
</dbReference>
<dbReference type="RefSeq" id="XP_018189654.1">
    <property type="nucleotide sequence ID" value="XM_018329816.1"/>
</dbReference>
<evidence type="ECO:0000313" key="6">
    <source>
        <dbReference type="EMBL" id="KZF24099.1"/>
    </source>
</evidence>
<dbReference type="AlphaFoldDB" id="A0A165HYE2"/>
<dbReference type="OMA" id="CIHSVLP"/>
<feature type="region of interest" description="Disordered" evidence="4">
    <location>
        <begin position="1"/>
        <end position="36"/>
    </location>
</feature>
<feature type="region of interest" description="Disordered" evidence="4">
    <location>
        <begin position="670"/>
        <end position="744"/>
    </location>
</feature>
<reference evidence="6 7" key="1">
    <citation type="journal article" date="2016" name="Fungal Biol.">
        <title>The genome of Xylona heveae provides a window into fungal endophytism.</title>
        <authorList>
            <person name="Gazis R."/>
            <person name="Kuo A."/>
            <person name="Riley R."/>
            <person name="LaButti K."/>
            <person name="Lipzen A."/>
            <person name="Lin J."/>
            <person name="Amirebrahimi M."/>
            <person name="Hesse C.N."/>
            <person name="Spatafora J.W."/>
            <person name="Henrissat B."/>
            <person name="Hainaut M."/>
            <person name="Grigoriev I.V."/>
            <person name="Hibbett D.S."/>
        </authorList>
    </citation>
    <scope>NUCLEOTIDE SEQUENCE [LARGE SCALE GENOMIC DNA]</scope>
    <source>
        <strain evidence="6 7">TC161</strain>
    </source>
</reference>
<dbReference type="GO" id="GO:0000981">
    <property type="term" value="F:DNA-binding transcription factor activity, RNA polymerase II-specific"/>
    <property type="evidence" value="ECO:0007669"/>
    <property type="project" value="InterPro"/>
</dbReference>
<dbReference type="InterPro" id="IPR007219">
    <property type="entry name" value="XnlR_reg_dom"/>
</dbReference>
<keyword evidence="2" id="KW-0539">Nucleus</keyword>
<dbReference type="InParanoid" id="A0A165HYE2"/>
<keyword evidence="1" id="KW-0479">Metal-binding</keyword>
<organism evidence="6 7">
    <name type="scientific">Xylona heveae (strain CBS 132557 / TC161)</name>
    <dbReference type="NCBI Taxonomy" id="1328760"/>
    <lineage>
        <taxon>Eukaryota</taxon>
        <taxon>Fungi</taxon>
        <taxon>Dikarya</taxon>
        <taxon>Ascomycota</taxon>
        <taxon>Pezizomycotina</taxon>
        <taxon>Xylonomycetes</taxon>
        <taxon>Xylonales</taxon>
        <taxon>Xylonaceae</taxon>
        <taxon>Xylona</taxon>
    </lineage>
</organism>
<keyword evidence="7" id="KW-1185">Reference proteome</keyword>
<feature type="compositionally biased region" description="Low complexity" evidence="4">
    <location>
        <begin position="673"/>
        <end position="688"/>
    </location>
</feature>
<accession>A0A165HYE2</accession>
<dbReference type="STRING" id="1328760.A0A165HYE2"/>
<dbReference type="Gene3D" id="4.10.240.10">
    <property type="entry name" value="Zn(2)-C6 fungal-type DNA-binding domain"/>
    <property type="match status" value="1"/>
</dbReference>
<dbReference type="PROSITE" id="PS00463">
    <property type="entry name" value="ZN2_CY6_FUNGAL_1"/>
    <property type="match status" value="1"/>
</dbReference>
<keyword evidence="3" id="KW-0175">Coiled coil</keyword>
<dbReference type="CDD" id="cd00067">
    <property type="entry name" value="GAL4"/>
    <property type="match status" value="1"/>
</dbReference>
<dbReference type="Proteomes" id="UP000076632">
    <property type="component" value="Unassembled WGS sequence"/>
</dbReference>
<proteinExistence type="predicted"/>
<dbReference type="Pfam" id="PF04082">
    <property type="entry name" value="Fungal_trans"/>
    <property type="match status" value="1"/>
</dbReference>
<dbReference type="PANTHER" id="PTHR46910">
    <property type="entry name" value="TRANSCRIPTION FACTOR PDR1"/>
    <property type="match status" value="1"/>
</dbReference>
<feature type="coiled-coil region" evidence="3">
    <location>
        <begin position="75"/>
        <end position="102"/>
    </location>
</feature>
<dbReference type="InterPro" id="IPR036864">
    <property type="entry name" value="Zn2-C6_fun-type_DNA-bd_sf"/>
</dbReference>
<dbReference type="SUPFAM" id="SSF57701">
    <property type="entry name" value="Zn2/Cys6 DNA-binding domain"/>
    <property type="match status" value="1"/>
</dbReference>
<sequence>MTAVVNVPTPELSPSQASSSNMAVQKRAYRQRRKDPSCDACRERKVKCDATDTTSCSECSSRNVRCQFTKETNRRMSSIKQVQDLEKQLAHAREQVDHLRSLMKENGATNIEMDGFRTGPVDLPPPLPQTPQRVLPSRKDSFSRVRSNLLDYSRGLFKPPTSYQYRQPMTVLSHEAPALPPRSVADRLLARYYTVVHTSFPVLHWPTFYHEYEVFYQTGRLEGVSSAWLPQLFAVFALGTVTTAEPYTKRLADVSAYLRVSEACTNNWNQQFTVDHVRTCLLVSMCLNEMNAKSGAWLWLGSSIRITQDIGLDCELASTSANDDEMKRRVWWAVYVWDRLLSLELGRPASIRDEEFEVTLPLSVEDHYVRPPGFLVSPNPQGVSSPVLAIITVARFISQLQKTSKSYTISADSLKSFEAYFGACFSTLPAEYQIDSPARLETSSLYPVIYLQNARLLLHRLSLSPRFARSVRGAALNYCVAAAKDTVHFLSRFVHAPTAPGPYGAPGLDWHVRVQEAATAMLSTHLWRCILFLCFTGHYSEAIVCVRVSAAIGDRYPINLACGRYAAFFLHCLAERSQRPGWDHLLSDEEMIAYLSADLQGNVHNSWTWESHDVGLPLHQRRINPALGGDDLARDPMIHPSVTSLTEAEASEWGGWDGIEWTIHALMSEQQRRTTTVQQQQLPQRLTHQPPPPNVDRHLPVTSPPHPPNTLPSSSTSRLSFGGYPAQPQPPSTIPSSHAPLPLPTGNKVAAQANSGAPFRMSIADII</sequence>
<dbReference type="SMART" id="SM00066">
    <property type="entry name" value="GAL4"/>
    <property type="match status" value="1"/>
</dbReference>
<dbReference type="Pfam" id="PF00172">
    <property type="entry name" value="Zn_clus"/>
    <property type="match status" value="1"/>
</dbReference>
<protein>
    <recommendedName>
        <fullName evidence="5">Zn(2)-C6 fungal-type domain-containing protein</fullName>
    </recommendedName>
</protein>
<dbReference type="PROSITE" id="PS50048">
    <property type="entry name" value="ZN2_CY6_FUNGAL_2"/>
    <property type="match status" value="1"/>
</dbReference>
<dbReference type="SMART" id="SM00906">
    <property type="entry name" value="Fungal_trans"/>
    <property type="match status" value="1"/>
</dbReference>
<evidence type="ECO:0000256" key="2">
    <source>
        <dbReference type="ARBA" id="ARBA00023242"/>
    </source>
</evidence>
<name>A0A165HYE2_XYLHT</name>
<evidence type="ECO:0000313" key="7">
    <source>
        <dbReference type="Proteomes" id="UP000076632"/>
    </source>
</evidence>
<dbReference type="GO" id="GO:0008270">
    <property type="term" value="F:zinc ion binding"/>
    <property type="evidence" value="ECO:0007669"/>
    <property type="project" value="InterPro"/>
</dbReference>
<dbReference type="CDD" id="cd12148">
    <property type="entry name" value="fungal_TF_MHR"/>
    <property type="match status" value="1"/>
</dbReference>
<feature type="domain" description="Zn(2)-C6 fungal-type" evidence="5">
    <location>
        <begin position="37"/>
        <end position="68"/>
    </location>
</feature>
<evidence type="ECO:0000256" key="1">
    <source>
        <dbReference type="ARBA" id="ARBA00022723"/>
    </source>
</evidence>
<dbReference type="PANTHER" id="PTHR46910:SF1">
    <property type="entry name" value="MISCELLANEOUS ZN(II)2CYS6 TRANSCRIPTION FACTOR (EUROFUNG)-RELATED"/>
    <property type="match status" value="1"/>
</dbReference>